<keyword evidence="5 9" id="KW-0067">ATP-binding</keyword>
<gene>
    <name evidence="12" type="ORF">SAMN06265380_103119</name>
</gene>
<dbReference type="NCBIfam" id="TIGR01536">
    <property type="entry name" value="asn_synth_AEB"/>
    <property type="match status" value="1"/>
</dbReference>
<evidence type="ECO:0000256" key="2">
    <source>
        <dbReference type="ARBA" id="ARBA00005752"/>
    </source>
</evidence>
<evidence type="ECO:0000256" key="4">
    <source>
        <dbReference type="ARBA" id="ARBA00022741"/>
    </source>
</evidence>
<sequence>MCGITGFINFGTVDRSQASSVLGRMCQSIEHRGPDGTGLFVDPDQGVALGHLRLAIIDLSETGVQPMDSADGRFTIVFNGEIYGYLELRQELQDLGISFRGTSDTEVLLAAMQLWGIRKTLDRVHGMFAIAVFDRKTQSVTLARDRIGKKPLYLGLAGKTVLFGSELKSLRAHPEFGPAEVDRAALGSFLRLGYIPAPRTIYPNVLKLPAGSMVEIKLDTPPASLDALLQGIERFWDIEAVVTEARANPYPDDKTAIAEIESELLRAVGERMVADVPVGTFLSGGIDSSLITAMMQEQSSRKVPSFTVRFEDEDTNEADHAKAIAEYLGTDYHEVTATPEMAFQAIEGLPQVFDEPFADPSQLPTLLVSQLARQQLKVVMSGDGGDESFGGYARYVRMQAFERLKGKMPDLAIQALSQAPQSVLAALVPVLRPFAPRSMRDDLSADRLAKLAPVLQGREFQCRYQAQFSIWSSGMLGKSGIPLGNEIGTHDLPAGLSQLDSMMLLDSLYYLPDDILVKADRTSMSVGLEMRAPLLDYRVVTAAWRSSASLRCDGKVGKVALRELLKKRVPQSLYDRPKRGFGIPLNAWLRGPLKSRVSSILLDGNGLEGFVDKAALEKCWAEHQSGKRNWGAQLWTVFMFQLWSEAWMR</sequence>
<keyword evidence="8" id="KW-0028">Amino-acid biosynthesis</keyword>
<name>A0A521CNM7_9RHOB</name>
<dbReference type="GO" id="GO:0005524">
    <property type="term" value="F:ATP binding"/>
    <property type="evidence" value="ECO:0007669"/>
    <property type="project" value="UniProtKB-KW"/>
</dbReference>
<comment type="pathway">
    <text evidence="1">Amino-acid biosynthesis; L-asparagine biosynthesis; L-asparagine from L-aspartate (L-Gln route): step 1/1.</text>
</comment>
<feature type="binding site" evidence="9">
    <location>
        <position position="104"/>
    </location>
    <ligand>
        <name>L-glutamine</name>
        <dbReference type="ChEBI" id="CHEBI:58359"/>
    </ligand>
</feature>
<dbReference type="SUPFAM" id="SSF56235">
    <property type="entry name" value="N-terminal nucleophile aminohydrolases (Ntn hydrolases)"/>
    <property type="match status" value="1"/>
</dbReference>
<dbReference type="InterPro" id="IPR033738">
    <property type="entry name" value="AsnB_N"/>
</dbReference>
<evidence type="ECO:0000256" key="10">
    <source>
        <dbReference type="PIRSR" id="PIRSR001589-3"/>
    </source>
</evidence>
<evidence type="ECO:0000256" key="9">
    <source>
        <dbReference type="PIRSR" id="PIRSR001589-2"/>
    </source>
</evidence>
<dbReference type="InterPro" id="IPR001962">
    <property type="entry name" value="Asn_synthase"/>
</dbReference>
<dbReference type="Proteomes" id="UP000319555">
    <property type="component" value="Unassembled WGS sequence"/>
</dbReference>
<dbReference type="GO" id="GO:0006529">
    <property type="term" value="P:asparagine biosynthetic process"/>
    <property type="evidence" value="ECO:0007669"/>
    <property type="project" value="UniProtKB-KW"/>
</dbReference>
<feature type="domain" description="Glutamine amidotransferase type-2" evidence="11">
    <location>
        <begin position="2"/>
        <end position="219"/>
    </location>
</feature>
<dbReference type="PROSITE" id="PS51278">
    <property type="entry name" value="GATASE_TYPE_2"/>
    <property type="match status" value="1"/>
</dbReference>
<dbReference type="Gene3D" id="3.40.50.620">
    <property type="entry name" value="HUPs"/>
    <property type="match status" value="1"/>
</dbReference>
<keyword evidence="6 8" id="KW-0315">Glutamine amidotransferase</keyword>
<evidence type="ECO:0000256" key="8">
    <source>
        <dbReference type="PIRSR" id="PIRSR001589-1"/>
    </source>
</evidence>
<feature type="site" description="Important for beta-aspartyl-AMP intermediate formation" evidence="10">
    <location>
        <position position="383"/>
    </location>
</feature>
<dbReference type="OrthoDB" id="9763290at2"/>
<proteinExistence type="inferred from homology"/>
<dbReference type="CDD" id="cd00712">
    <property type="entry name" value="AsnB"/>
    <property type="match status" value="1"/>
</dbReference>
<evidence type="ECO:0000259" key="11">
    <source>
        <dbReference type="PROSITE" id="PS51278"/>
    </source>
</evidence>
<evidence type="ECO:0000313" key="13">
    <source>
        <dbReference type="Proteomes" id="UP000319555"/>
    </source>
</evidence>
<dbReference type="RefSeq" id="WP_142636208.1">
    <property type="nucleotide sequence ID" value="NZ_FXTE01000003.1"/>
</dbReference>
<dbReference type="EMBL" id="FXTE01000003">
    <property type="protein sequence ID" value="SMO61052.1"/>
    <property type="molecule type" value="Genomic_DNA"/>
</dbReference>
<dbReference type="Gene3D" id="3.60.20.10">
    <property type="entry name" value="Glutamine Phosphoribosylpyrophosphate, subunit 1, domain 1"/>
    <property type="match status" value="1"/>
</dbReference>
<evidence type="ECO:0000256" key="6">
    <source>
        <dbReference type="ARBA" id="ARBA00022962"/>
    </source>
</evidence>
<keyword evidence="4 9" id="KW-0547">Nucleotide-binding</keyword>
<dbReference type="PIRSF" id="PIRSF001589">
    <property type="entry name" value="Asn_synthetase_glu-h"/>
    <property type="match status" value="1"/>
</dbReference>
<evidence type="ECO:0000256" key="3">
    <source>
        <dbReference type="ARBA" id="ARBA00012737"/>
    </source>
</evidence>
<dbReference type="Pfam" id="PF13522">
    <property type="entry name" value="GATase_6"/>
    <property type="match status" value="1"/>
</dbReference>
<dbReference type="InterPro" id="IPR006426">
    <property type="entry name" value="Asn_synth_AEB"/>
</dbReference>
<dbReference type="PANTHER" id="PTHR43284:SF1">
    <property type="entry name" value="ASPARAGINE SYNTHETASE"/>
    <property type="match status" value="1"/>
</dbReference>
<organism evidence="12 13">
    <name type="scientific">Ruegeria faecimaris</name>
    <dbReference type="NCBI Taxonomy" id="686389"/>
    <lineage>
        <taxon>Bacteria</taxon>
        <taxon>Pseudomonadati</taxon>
        <taxon>Pseudomonadota</taxon>
        <taxon>Alphaproteobacteria</taxon>
        <taxon>Rhodobacterales</taxon>
        <taxon>Roseobacteraceae</taxon>
        <taxon>Ruegeria</taxon>
    </lineage>
</organism>
<dbReference type="InterPro" id="IPR051786">
    <property type="entry name" value="ASN_synthetase/amidase"/>
</dbReference>
<protein>
    <recommendedName>
        <fullName evidence="3">asparagine synthase (glutamine-hydrolyzing)</fullName>
        <ecNumber evidence="3">6.3.5.4</ecNumber>
    </recommendedName>
</protein>
<comment type="similarity">
    <text evidence="2">Belongs to the asparagine synthetase family.</text>
</comment>
<feature type="binding site" evidence="9">
    <location>
        <begin position="381"/>
        <end position="382"/>
    </location>
    <ligand>
        <name>ATP</name>
        <dbReference type="ChEBI" id="CHEBI:30616"/>
    </ligand>
</feature>
<accession>A0A521CNM7</accession>
<dbReference type="GO" id="GO:0004066">
    <property type="term" value="F:asparagine synthase (glutamine-hydrolyzing) activity"/>
    <property type="evidence" value="ECO:0007669"/>
    <property type="project" value="UniProtKB-EC"/>
</dbReference>
<reference evidence="12 13" key="1">
    <citation type="submission" date="2017-05" db="EMBL/GenBank/DDBJ databases">
        <authorList>
            <person name="Varghese N."/>
            <person name="Submissions S."/>
        </authorList>
    </citation>
    <scope>NUCLEOTIDE SEQUENCE [LARGE SCALE GENOMIC DNA]</scope>
    <source>
        <strain evidence="12 13">DSM 28009</strain>
    </source>
</reference>
<evidence type="ECO:0000256" key="7">
    <source>
        <dbReference type="ARBA" id="ARBA00048741"/>
    </source>
</evidence>
<dbReference type="InterPro" id="IPR029055">
    <property type="entry name" value="Ntn_hydrolases_N"/>
</dbReference>
<keyword evidence="13" id="KW-1185">Reference proteome</keyword>
<evidence type="ECO:0000256" key="5">
    <source>
        <dbReference type="ARBA" id="ARBA00022840"/>
    </source>
</evidence>
<dbReference type="PANTHER" id="PTHR43284">
    <property type="entry name" value="ASPARAGINE SYNTHETASE (GLUTAMINE-HYDROLYZING)"/>
    <property type="match status" value="1"/>
</dbReference>
<dbReference type="SUPFAM" id="SSF52402">
    <property type="entry name" value="Adenine nucleotide alpha hydrolases-like"/>
    <property type="match status" value="1"/>
</dbReference>
<evidence type="ECO:0000256" key="1">
    <source>
        <dbReference type="ARBA" id="ARBA00005187"/>
    </source>
</evidence>
<dbReference type="EC" id="6.3.5.4" evidence="3"/>
<feature type="binding site" evidence="9">
    <location>
        <position position="308"/>
    </location>
    <ligand>
        <name>ATP</name>
        <dbReference type="ChEBI" id="CHEBI:30616"/>
    </ligand>
</feature>
<dbReference type="GO" id="GO:0005829">
    <property type="term" value="C:cytosol"/>
    <property type="evidence" value="ECO:0007669"/>
    <property type="project" value="TreeGrafter"/>
</dbReference>
<comment type="catalytic activity">
    <reaction evidence="7">
        <text>L-aspartate + L-glutamine + ATP + H2O = L-asparagine + L-glutamate + AMP + diphosphate + H(+)</text>
        <dbReference type="Rhea" id="RHEA:12228"/>
        <dbReference type="ChEBI" id="CHEBI:15377"/>
        <dbReference type="ChEBI" id="CHEBI:15378"/>
        <dbReference type="ChEBI" id="CHEBI:29985"/>
        <dbReference type="ChEBI" id="CHEBI:29991"/>
        <dbReference type="ChEBI" id="CHEBI:30616"/>
        <dbReference type="ChEBI" id="CHEBI:33019"/>
        <dbReference type="ChEBI" id="CHEBI:58048"/>
        <dbReference type="ChEBI" id="CHEBI:58359"/>
        <dbReference type="ChEBI" id="CHEBI:456215"/>
        <dbReference type="EC" id="6.3.5.4"/>
    </reaction>
</comment>
<dbReference type="InterPro" id="IPR014729">
    <property type="entry name" value="Rossmann-like_a/b/a_fold"/>
</dbReference>
<dbReference type="CDD" id="cd01991">
    <property type="entry name" value="Asn_synthase_B_C"/>
    <property type="match status" value="1"/>
</dbReference>
<feature type="active site" description="For GATase activity" evidence="8">
    <location>
        <position position="2"/>
    </location>
</feature>
<evidence type="ECO:0000313" key="12">
    <source>
        <dbReference type="EMBL" id="SMO61052.1"/>
    </source>
</evidence>
<dbReference type="AlphaFoldDB" id="A0A521CNM7"/>
<dbReference type="Pfam" id="PF00733">
    <property type="entry name" value="Asn_synthase"/>
    <property type="match status" value="1"/>
</dbReference>
<keyword evidence="8" id="KW-0061">Asparagine biosynthesis</keyword>
<dbReference type="InterPro" id="IPR017932">
    <property type="entry name" value="GATase_2_dom"/>
</dbReference>